<name>A0A1I0RWZ9_9RHOB</name>
<feature type="transmembrane region" description="Helical" evidence="2">
    <location>
        <begin position="103"/>
        <end position="120"/>
    </location>
</feature>
<evidence type="ECO:0000313" key="3">
    <source>
        <dbReference type="EMBL" id="SEW45945.1"/>
    </source>
</evidence>
<dbReference type="Proteomes" id="UP000199167">
    <property type="component" value="Unassembled WGS sequence"/>
</dbReference>
<feature type="transmembrane region" description="Helical" evidence="2">
    <location>
        <begin position="132"/>
        <end position="151"/>
    </location>
</feature>
<dbReference type="EMBL" id="FOIZ01000002">
    <property type="protein sequence ID" value="SEW45945.1"/>
    <property type="molecule type" value="Genomic_DNA"/>
</dbReference>
<accession>A0A1I0RWZ9</accession>
<keyword evidence="2" id="KW-1133">Transmembrane helix</keyword>
<evidence type="ECO:0000256" key="1">
    <source>
        <dbReference type="SAM" id="MobiDB-lite"/>
    </source>
</evidence>
<evidence type="ECO:0000313" key="4">
    <source>
        <dbReference type="Proteomes" id="UP000199167"/>
    </source>
</evidence>
<dbReference type="AlphaFoldDB" id="A0A1I0RWZ9"/>
<sequence length="185" mass="20810">MSATDRSRARLHDFLSRTKAARDGRLDADSPPYGRRNTKKQLPLAQSGGPFSPVYEYRLQNFLLFMTVAFLAGVFAILCGKLFMFHIASDMGLTGPNLQTNGSVFAGCLIFVIFALVLRYRSLIEYGSAMTGFFALLLLEPSFVASFPNAWAGFFSDSYVQTIKTAHPDTTPWMWNIVRDFYLFE</sequence>
<evidence type="ECO:0000256" key="2">
    <source>
        <dbReference type="SAM" id="Phobius"/>
    </source>
</evidence>
<keyword evidence="2" id="KW-0472">Membrane</keyword>
<feature type="transmembrane region" description="Helical" evidence="2">
    <location>
        <begin position="62"/>
        <end position="83"/>
    </location>
</feature>
<protein>
    <submittedName>
        <fullName evidence="3">Uncharacterized protein</fullName>
    </submittedName>
</protein>
<keyword evidence="2" id="KW-0812">Transmembrane</keyword>
<dbReference type="RefSeq" id="WP_089997046.1">
    <property type="nucleotide sequence ID" value="NZ_FOIZ01000002.1"/>
</dbReference>
<proteinExistence type="predicted"/>
<reference evidence="3 4" key="1">
    <citation type="submission" date="2016-10" db="EMBL/GenBank/DDBJ databases">
        <authorList>
            <person name="de Groot N.N."/>
        </authorList>
    </citation>
    <scope>NUCLEOTIDE SEQUENCE [LARGE SCALE GENOMIC DNA]</scope>
    <source>
        <strain evidence="3 4">DSM 17925</strain>
    </source>
</reference>
<organism evidence="3 4">
    <name type="scientific">Cognatiyoonia koreensis</name>
    <dbReference type="NCBI Taxonomy" id="364200"/>
    <lineage>
        <taxon>Bacteria</taxon>
        <taxon>Pseudomonadati</taxon>
        <taxon>Pseudomonadota</taxon>
        <taxon>Alphaproteobacteria</taxon>
        <taxon>Rhodobacterales</taxon>
        <taxon>Paracoccaceae</taxon>
        <taxon>Cognatiyoonia</taxon>
    </lineage>
</organism>
<gene>
    <name evidence="3" type="ORF">SAMN04488515_3414</name>
</gene>
<keyword evidence="4" id="KW-1185">Reference proteome</keyword>
<dbReference type="STRING" id="364200.SAMN04488515_3414"/>
<feature type="region of interest" description="Disordered" evidence="1">
    <location>
        <begin position="24"/>
        <end position="45"/>
    </location>
</feature>